<proteinExistence type="predicted"/>
<dbReference type="EMBL" id="VSIJ01000005">
    <property type="protein sequence ID" value="TXX67230.1"/>
    <property type="molecule type" value="Genomic_DNA"/>
</dbReference>
<dbReference type="AlphaFoldDB" id="A0ABD7SR08"/>
<protein>
    <submittedName>
        <fullName evidence="1">Uncharacterized protein</fullName>
    </submittedName>
</protein>
<gene>
    <name evidence="1" type="ORF">FXF03_01265</name>
</gene>
<dbReference type="Proteomes" id="UP000323819">
    <property type="component" value="Unassembled WGS sequence"/>
</dbReference>
<reference evidence="1 2" key="1">
    <citation type="submission" date="2019-06" db="EMBL/GenBank/DDBJ databases">
        <title>Vibrio cholerae phylogeny based on whole-genome sequencing reveals genetic diversity and population strucutre.</title>
        <authorList>
            <person name="Zhiqiu Y."/>
            <person name="Bin L."/>
            <person name="Lingyan J."/>
        </authorList>
    </citation>
    <scope>NUCLEOTIDE SEQUENCE [LARGE SCALE GENOMIC DNA]</scope>
    <source>
        <strain evidence="1 2">N2814</strain>
    </source>
</reference>
<dbReference type="RefSeq" id="WP_044125695.1">
    <property type="nucleotide sequence ID" value="NZ_JAYDBW010000012.1"/>
</dbReference>
<comment type="caution">
    <text evidence="1">The sequence shown here is derived from an EMBL/GenBank/DDBJ whole genome shotgun (WGS) entry which is preliminary data.</text>
</comment>
<accession>A0ABD7SR08</accession>
<evidence type="ECO:0000313" key="2">
    <source>
        <dbReference type="Proteomes" id="UP000323819"/>
    </source>
</evidence>
<evidence type="ECO:0000313" key="1">
    <source>
        <dbReference type="EMBL" id="TXX67230.1"/>
    </source>
</evidence>
<name>A0ABD7SR08_VIBCL</name>
<organism evidence="1 2">
    <name type="scientific">Vibrio cholerae</name>
    <dbReference type="NCBI Taxonomy" id="666"/>
    <lineage>
        <taxon>Bacteria</taxon>
        <taxon>Pseudomonadati</taxon>
        <taxon>Pseudomonadota</taxon>
        <taxon>Gammaproteobacteria</taxon>
        <taxon>Vibrionales</taxon>
        <taxon>Vibrionaceae</taxon>
        <taxon>Vibrio</taxon>
    </lineage>
</organism>
<sequence>MDKEARTRRLAELVALAGSQRKAEALIKSIRGASPSKSAIDRAVKGSCTEYQAVCMIDDLTAALKLKVNSK</sequence>